<sequence length="434" mass="48192">MPQDNTIWATYASLGVQALIPIAIGSFKSLKTAEDTRRRLRESKKGQIYEEYDDDDEEPAGETLTWKESAMFPIMGSVMLLGLWAVLKYFGKKWITIILGVYFGLVGMLAIQSTFSSVIAYLLRVFGITTTTYHVRISAGFRQIFHLPTTLPTMCLIPVSIVLPLLYIYFDRHYILSNILALAFSIETLALLKLDSFFTAFLMLGLLLVYDIFWVFATPVMVTVAKGIDAPIKILAPKTSPFASPTDFAMLGLGDIIVPGLVIALCLRYDLHRYASFYKSQNVTPRSKFGKPYFWCGVVSYVLGLGVTIAVMHHFQRAQPALLYLSPACTLGPVLLAFARGEVKNLWTYNESSEEENKKVLDDTIEATSEAAIKARAEAKAAAEETVNKGEDTVGGAQDAGEQKEQIEDDSWMDNTGIIAPERKSKKKKGGKKK</sequence>
<dbReference type="GO" id="GO:0042500">
    <property type="term" value="F:aspartic endopeptidase activity, intramembrane cleaving"/>
    <property type="evidence" value="ECO:0007669"/>
    <property type="project" value="InterPro"/>
</dbReference>
<dbReference type="GO" id="GO:0098554">
    <property type="term" value="C:cytoplasmic side of endoplasmic reticulum membrane"/>
    <property type="evidence" value="ECO:0007669"/>
    <property type="project" value="TreeGrafter"/>
</dbReference>
<dbReference type="PANTHER" id="PTHR12174">
    <property type="entry name" value="SIGNAL PEPTIDE PEPTIDASE"/>
    <property type="match status" value="1"/>
</dbReference>
<dbReference type="GO" id="GO:0006465">
    <property type="term" value="P:signal peptide processing"/>
    <property type="evidence" value="ECO:0007669"/>
    <property type="project" value="TreeGrafter"/>
</dbReference>
<dbReference type="GO" id="GO:0033619">
    <property type="term" value="P:membrane protein proteolysis"/>
    <property type="evidence" value="ECO:0007669"/>
    <property type="project" value="TreeGrafter"/>
</dbReference>
<dbReference type="EMBL" id="AMKT01000113">
    <property type="protein sequence ID" value="OXG10283.1"/>
    <property type="molecule type" value="Genomic_DNA"/>
</dbReference>
<protein>
    <submittedName>
        <fullName evidence="10">Minor histocompatibility antigen H13</fullName>
    </submittedName>
</protein>
<dbReference type="PANTHER" id="PTHR12174:SF23">
    <property type="entry name" value="MINOR HISTOCOMPATIBILITY ANTIGEN H13"/>
    <property type="match status" value="1"/>
</dbReference>
<dbReference type="AlphaFoldDB" id="A0A854Q4A3"/>
<dbReference type="Proteomes" id="UP000199727">
    <property type="component" value="Unassembled WGS sequence"/>
</dbReference>
<feature type="transmembrane region" description="Helical" evidence="9">
    <location>
        <begin position="144"/>
        <end position="168"/>
    </location>
</feature>
<keyword evidence="7 9" id="KW-0472">Membrane</keyword>
<accession>A0A854Q4A3</accession>
<feature type="transmembrane region" description="Helical" evidence="9">
    <location>
        <begin position="70"/>
        <end position="91"/>
    </location>
</feature>
<comment type="subcellular location">
    <subcellularLocation>
        <location evidence="1">Endoplasmic reticulum membrane</location>
        <topology evidence="1">Multi-pass membrane protein</topology>
    </subcellularLocation>
</comment>
<evidence type="ECO:0000256" key="9">
    <source>
        <dbReference type="SAM" id="Phobius"/>
    </source>
</evidence>
<evidence type="ECO:0000256" key="8">
    <source>
        <dbReference type="SAM" id="MobiDB-lite"/>
    </source>
</evidence>
<keyword evidence="5" id="KW-0256">Endoplasmic reticulum</keyword>
<feature type="transmembrane region" description="Helical" evidence="9">
    <location>
        <begin position="97"/>
        <end position="123"/>
    </location>
</feature>
<dbReference type="GO" id="GO:0098553">
    <property type="term" value="C:lumenal side of endoplasmic reticulum membrane"/>
    <property type="evidence" value="ECO:0007669"/>
    <property type="project" value="TreeGrafter"/>
</dbReference>
<name>A0A854Q4A3_CRYNE</name>
<feature type="transmembrane region" description="Helical" evidence="9">
    <location>
        <begin position="248"/>
        <end position="271"/>
    </location>
</feature>
<evidence type="ECO:0000256" key="3">
    <source>
        <dbReference type="ARBA" id="ARBA00022692"/>
    </source>
</evidence>
<feature type="transmembrane region" description="Helical" evidence="9">
    <location>
        <begin position="197"/>
        <end position="217"/>
    </location>
</feature>
<evidence type="ECO:0000256" key="6">
    <source>
        <dbReference type="ARBA" id="ARBA00022989"/>
    </source>
</evidence>
<feature type="transmembrane region" description="Helical" evidence="9">
    <location>
        <begin position="321"/>
        <end position="339"/>
    </location>
</feature>
<reference evidence="10 11" key="1">
    <citation type="submission" date="2017-06" db="EMBL/GenBank/DDBJ databases">
        <title>Global population genomics of the pathogenic fungus Cryptococcus neoformans var. grubii.</title>
        <authorList>
            <person name="Cuomo C."/>
            <person name="Litvintseva A."/>
            <person name="Chen Y."/>
            <person name="Young S."/>
            <person name="Zeng Q."/>
            <person name="Chapman S."/>
            <person name="Gujja S."/>
            <person name="Saif S."/>
            <person name="Birren B."/>
        </authorList>
    </citation>
    <scope>NUCLEOTIDE SEQUENCE [LARGE SCALE GENOMIC DNA]</scope>
    <source>
        <strain evidence="10 11">Tu259-1</strain>
    </source>
</reference>
<dbReference type="Pfam" id="PF04258">
    <property type="entry name" value="Peptidase_A22B"/>
    <property type="match status" value="1"/>
</dbReference>
<evidence type="ECO:0000313" key="11">
    <source>
        <dbReference type="Proteomes" id="UP000199727"/>
    </source>
</evidence>
<evidence type="ECO:0000256" key="4">
    <source>
        <dbReference type="ARBA" id="ARBA00022801"/>
    </source>
</evidence>
<evidence type="ECO:0000256" key="7">
    <source>
        <dbReference type="ARBA" id="ARBA00023136"/>
    </source>
</evidence>
<dbReference type="OrthoDB" id="29661at2759"/>
<dbReference type="SMART" id="SM00730">
    <property type="entry name" value="PSN"/>
    <property type="match status" value="1"/>
</dbReference>
<organism evidence="10 11">
    <name type="scientific">Cryptococcus neoformans Tu259-1</name>
    <dbReference type="NCBI Taxonomy" id="1230072"/>
    <lineage>
        <taxon>Eukaryota</taxon>
        <taxon>Fungi</taxon>
        <taxon>Dikarya</taxon>
        <taxon>Basidiomycota</taxon>
        <taxon>Agaricomycotina</taxon>
        <taxon>Tremellomycetes</taxon>
        <taxon>Tremellales</taxon>
        <taxon>Cryptococcaceae</taxon>
        <taxon>Cryptococcus</taxon>
        <taxon>Cryptococcus neoformans species complex</taxon>
    </lineage>
</organism>
<feature type="compositionally biased region" description="Basic and acidic residues" evidence="8">
    <location>
        <begin position="380"/>
        <end position="392"/>
    </location>
</feature>
<evidence type="ECO:0000256" key="1">
    <source>
        <dbReference type="ARBA" id="ARBA00004477"/>
    </source>
</evidence>
<evidence type="ECO:0000313" key="10">
    <source>
        <dbReference type="EMBL" id="OXG10283.1"/>
    </source>
</evidence>
<feature type="region of interest" description="Disordered" evidence="8">
    <location>
        <begin position="380"/>
        <end position="434"/>
    </location>
</feature>
<comment type="similarity">
    <text evidence="2">Belongs to the peptidase A22B family.</text>
</comment>
<feature type="compositionally biased region" description="Basic residues" evidence="8">
    <location>
        <begin position="424"/>
        <end position="434"/>
    </location>
</feature>
<comment type="caution">
    <text evidence="10">The sequence shown here is derived from an EMBL/GenBank/DDBJ whole genome shotgun (WGS) entry which is preliminary data.</text>
</comment>
<dbReference type="InterPro" id="IPR007369">
    <property type="entry name" value="Peptidase_A22B_SPP"/>
</dbReference>
<feature type="transmembrane region" description="Helical" evidence="9">
    <location>
        <begin position="292"/>
        <end position="315"/>
    </location>
</feature>
<proteinExistence type="inferred from homology"/>
<evidence type="ECO:0000256" key="5">
    <source>
        <dbReference type="ARBA" id="ARBA00022824"/>
    </source>
</evidence>
<dbReference type="InterPro" id="IPR006639">
    <property type="entry name" value="Preselin/SPP"/>
</dbReference>
<feature type="transmembrane region" description="Helical" evidence="9">
    <location>
        <begin position="6"/>
        <end position="30"/>
    </location>
</feature>
<evidence type="ECO:0000256" key="2">
    <source>
        <dbReference type="ARBA" id="ARBA00006859"/>
    </source>
</evidence>
<keyword evidence="6 9" id="KW-1133">Transmembrane helix</keyword>
<keyword evidence="4" id="KW-0378">Hydrolase</keyword>
<keyword evidence="3 9" id="KW-0812">Transmembrane</keyword>
<gene>
    <name evidence="10" type="ORF">C361_06980</name>
</gene>